<protein>
    <submittedName>
        <fullName evidence="2">5314_t:CDS:1</fullName>
    </submittedName>
</protein>
<evidence type="ECO:0000259" key="1">
    <source>
        <dbReference type="Pfam" id="PF13824"/>
    </source>
</evidence>
<gene>
    <name evidence="2" type="ORF">GMARGA_LOCUS38305</name>
</gene>
<organism evidence="2 3">
    <name type="scientific">Gigaspora margarita</name>
    <dbReference type="NCBI Taxonomy" id="4874"/>
    <lineage>
        <taxon>Eukaryota</taxon>
        <taxon>Fungi</taxon>
        <taxon>Fungi incertae sedis</taxon>
        <taxon>Mucoromycota</taxon>
        <taxon>Glomeromycotina</taxon>
        <taxon>Glomeromycetes</taxon>
        <taxon>Diversisporales</taxon>
        <taxon>Gigasporaceae</taxon>
        <taxon>Gigaspora</taxon>
    </lineage>
</organism>
<accession>A0ABN7X2W1</accession>
<dbReference type="Proteomes" id="UP000789901">
    <property type="component" value="Unassembled WGS sequence"/>
</dbReference>
<feature type="non-terminal residue" evidence="2">
    <location>
        <position position="1"/>
    </location>
</feature>
<proteinExistence type="predicted"/>
<dbReference type="Pfam" id="PF13824">
    <property type="entry name" value="zf-Mss51"/>
    <property type="match status" value="1"/>
</dbReference>
<feature type="domain" description="Mitochondrial splicing suppressor 51 zinc-finger" evidence="1">
    <location>
        <begin position="1"/>
        <end position="37"/>
    </location>
</feature>
<keyword evidence="3" id="KW-1185">Reference proteome</keyword>
<sequence length="157" mass="18437">CEIPTHCSEKHYKHNLIEHKLHTYKMLREFNKNMHDLISGRKMKEFEFLSSQPLDEEVNLLNWNIYLYTRGFPSIDQDRLLRHVSKLLTYPITIGSILHQNGPYTLRNRLTNEGLKSLTTLRMTLYPKQTSVDIKTLQPAETIRIFIVGARAEAQMP</sequence>
<dbReference type="InterPro" id="IPR032717">
    <property type="entry name" value="Mss51_Znf"/>
</dbReference>
<feature type="non-terminal residue" evidence="2">
    <location>
        <position position="157"/>
    </location>
</feature>
<dbReference type="PANTHER" id="PTHR28069">
    <property type="entry name" value="GH20023P"/>
    <property type="match status" value="1"/>
</dbReference>
<dbReference type="EMBL" id="CAJVQB010084743">
    <property type="protein sequence ID" value="CAG8846737.1"/>
    <property type="molecule type" value="Genomic_DNA"/>
</dbReference>
<dbReference type="PANTHER" id="PTHR28069:SF1">
    <property type="entry name" value="PROTEIN MSS51, MITOCHONDRIAL"/>
    <property type="match status" value="1"/>
</dbReference>
<name>A0ABN7X2W1_GIGMA</name>
<evidence type="ECO:0000313" key="3">
    <source>
        <dbReference type="Proteomes" id="UP000789901"/>
    </source>
</evidence>
<reference evidence="2 3" key="1">
    <citation type="submission" date="2021-06" db="EMBL/GenBank/DDBJ databases">
        <authorList>
            <person name="Kallberg Y."/>
            <person name="Tangrot J."/>
            <person name="Rosling A."/>
        </authorList>
    </citation>
    <scope>NUCLEOTIDE SEQUENCE [LARGE SCALE GENOMIC DNA]</scope>
    <source>
        <strain evidence="2 3">120-4 pot B 10/14</strain>
    </source>
</reference>
<evidence type="ECO:0000313" key="2">
    <source>
        <dbReference type="EMBL" id="CAG8846737.1"/>
    </source>
</evidence>
<comment type="caution">
    <text evidence="2">The sequence shown here is derived from an EMBL/GenBank/DDBJ whole genome shotgun (WGS) entry which is preliminary data.</text>
</comment>